<sequence>MLVIRQDTTSIISSDITTPTSTTTIFTIVTLTTTVPPRGLPTGLVTPSSMATQPTETPPALAPSSPSGLTTEQVVGITVGVIAFVFLLLILVAVFRHKLIRRHHQASIARDRSVDPPSDSLVRETRTPSAFRSFASFVQTIPPMQRPYSNFGEPHSGGSGREPSMQSNDVRIVIQRPNKSRPWNSALWPIPPGYAERFTFLRSSTVLSTASDADGAETTRRHWSLRTEHASSSNTPPVLPVPRGPGGPLSVSSETGTVSGFSGRSLFSSWIGRSL</sequence>
<dbReference type="RefSeq" id="XP_040718586.1">
    <property type="nucleotide sequence ID" value="XM_040858028.1"/>
</dbReference>
<reference evidence="3 4" key="1">
    <citation type="submission" date="2016-07" db="EMBL/GenBank/DDBJ databases">
        <title>Pervasive Adenine N6-methylation of Active Genes in Fungi.</title>
        <authorList>
            <consortium name="DOE Joint Genome Institute"/>
            <person name="Mondo S.J."/>
            <person name="Dannebaum R.O."/>
            <person name="Kuo R.C."/>
            <person name="Labutti K."/>
            <person name="Haridas S."/>
            <person name="Kuo A."/>
            <person name="Salamov A."/>
            <person name="Ahrendt S.R."/>
            <person name="Lipzen A."/>
            <person name="Sullivan W."/>
            <person name="Andreopoulos W.B."/>
            <person name="Clum A."/>
            <person name="Lindquist E."/>
            <person name="Daum C."/>
            <person name="Ramamoorthy G.K."/>
            <person name="Gryganskyi A."/>
            <person name="Culley D."/>
            <person name="Magnuson J.K."/>
            <person name="James T.Y."/>
            <person name="O'Malley M.A."/>
            <person name="Stajich J.E."/>
            <person name="Spatafora J.W."/>
            <person name="Visel A."/>
            <person name="Grigoriev I.V."/>
        </authorList>
    </citation>
    <scope>NUCLEOTIDE SEQUENCE [LARGE SCALE GENOMIC DNA]</scope>
    <source>
        <strain evidence="3 4">CBS 129021</strain>
    </source>
</reference>
<evidence type="ECO:0000313" key="4">
    <source>
        <dbReference type="Proteomes" id="UP000193689"/>
    </source>
</evidence>
<dbReference type="STRING" id="1141098.A0A1Y2E9S1"/>
<keyword evidence="4" id="KW-1185">Reference proteome</keyword>
<dbReference type="Proteomes" id="UP000193689">
    <property type="component" value="Unassembled WGS sequence"/>
</dbReference>
<feature type="region of interest" description="Disordered" evidence="1">
    <location>
        <begin position="145"/>
        <end position="167"/>
    </location>
</feature>
<evidence type="ECO:0008006" key="5">
    <source>
        <dbReference type="Google" id="ProtNLM"/>
    </source>
</evidence>
<proteinExistence type="predicted"/>
<dbReference type="EMBL" id="MCFJ01000003">
    <property type="protein sequence ID" value="ORY68299.1"/>
    <property type="molecule type" value="Genomic_DNA"/>
</dbReference>
<feature type="region of interest" description="Disordered" evidence="1">
    <location>
        <begin position="46"/>
        <end position="67"/>
    </location>
</feature>
<evidence type="ECO:0000256" key="2">
    <source>
        <dbReference type="SAM" id="Phobius"/>
    </source>
</evidence>
<keyword evidence="2" id="KW-0472">Membrane</keyword>
<feature type="region of interest" description="Disordered" evidence="1">
    <location>
        <begin position="225"/>
        <end position="258"/>
    </location>
</feature>
<organism evidence="3 4">
    <name type="scientific">Pseudomassariella vexata</name>
    <dbReference type="NCBI Taxonomy" id="1141098"/>
    <lineage>
        <taxon>Eukaryota</taxon>
        <taxon>Fungi</taxon>
        <taxon>Dikarya</taxon>
        <taxon>Ascomycota</taxon>
        <taxon>Pezizomycotina</taxon>
        <taxon>Sordariomycetes</taxon>
        <taxon>Xylariomycetidae</taxon>
        <taxon>Amphisphaeriales</taxon>
        <taxon>Pseudomassariaceae</taxon>
        <taxon>Pseudomassariella</taxon>
    </lineage>
</organism>
<gene>
    <name evidence="3" type="ORF">BCR38DRAFT_406237</name>
</gene>
<comment type="caution">
    <text evidence="3">The sequence shown here is derived from an EMBL/GenBank/DDBJ whole genome shotgun (WGS) entry which is preliminary data.</text>
</comment>
<dbReference type="GeneID" id="63774240"/>
<dbReference type="InParanoid" id="A0A1Y2E9S1"/>
<name>A0A1Y2E9S1_9PEZI</name>
<dbReference type="AlphaFoldDB" id="A0A1Y2E9S1"/>
<keyword evidence="2" id="KW-0812">Transmembrane</keyword>
<keyword evidence="2" id="KW-1133">Transmembrane helix</keyword>
<accession>A0A1Y2E9S1</accession>
<evidence type="ECO:0000313" key="3">
    <source>
        <dbReference type="EMBL" id="ORY68299.1"/>
    </source>
</evidence>
<protein>
    <recommendedName>
        <fullName evidence="5">Transmembrane protein</fullName>
    </recommendedName>
</protein>
<evidence type="ECO:0000256" key="1">
    <source>
        <dbReference type="SAM" id="MobiDB-lite"/>
    </source>
</evidence>
<feature type="transmembrane region" description="Helical" evidence="2">
    <location>
        <begin position="74"/>
        <end position="95"/>
    </location>
</feature>